<evidence type="ECO:0000256" key="11">
    <source>
        <dbReference type="SAM" id="MobiDB-lite"/>
    </source>
</evidence>
<keyword evidence="15" id="KW-1185">Reference proteome</keyword>
<dbReference type="InterPro" id="IPR001723">
    <property type="entry name" value="Nuclear_hrmn_rcpt"/>
</dbReference>
<comment type="subcellular location">
    <subcellularLocation>
        <location evidence="10">Nucleus</location>
    </subcellularLocation>
</comment>
<dbReference type="PROSITE" id="PS51030">
    <property type="entry name" value="NUCLEAR_REC_DBD_2"/>
    <property type="match status" value="1"/>
</dbReference>
<dbReference type="FunFam" id="3.30.50.10:FF:000030">
    <property type="entry name" value="Nuclear Hormone Receptor family"/>
    <property type="match status" value="1"/>
</dbReference>
<keyword evidence="3 10" id="KW-0863">Zinc-finger</keyword>
<dbReference type="SUPFAM" id="SSF57716">
    <property type="entry name" value="Glucocorticoid receptor-like (DNA-binding domain)"/>
    <property type="match status" value="1"/>
</dbReference>
<evidence type="ECO:0000259" key="12">
    <source>
        <dbReference type="PROSITE" id="PS51030"/>
    </source>
</evidence>
<name>A0A8K0A9L0_BRALA</name>
<keyword evidence="7 10" id="KW-0804">Transcription</keyword>
<dbReference type="GO" id="GO:0005634">
    <property type="term" value="C:nucleus"/>
    <property type="evidence" value="ECO:0007669"/>
    <property type="project" value="UniProtKB-SubCell"/>
</dbReference>
<dbReference type="InterPro" id="IPR035500">
    <property type="entry name" value="NHR-like_dom_sf"/>
</dbReference>
<evidence type="ECO:0000256" key="2">
    <source>
        <dbReference type="ARBA" id="ARBA00022723"/>
    </source>
</evidence>
<dbReference type="PRINTS" id="PR00398">
    <property type="entry name" value="STRDHORMONER"/>
</dbReference>
<dbReference type="Proteomes" id="UP000838412">
    <property type="component" value="Chromosome 8"/>
</dbReference>
<dbReference type="AlphaFoldDB" id="A0A8K0A9L0"/>
<evidence type="ECO:0000256" key="10">
    <source>
        <dbReference type="RuleBase" id="RU004334"/>
    </source>
</evidence>
<evidence type="ECO:0000256" key="8">
    <source>
        <dbReference type="ARBA" id="ARBA00023170"/>
    </source>
</evidence>
<dbReference type="Gene3D" id="1.10.565.10">
    <property type="entry name" value="Retinoid X Receptor"/>
    <property type="match status" value="1"/>
</dbReference>
<keyword evidence="5 10" id="KW-0805">Transcription regulation</keyword>
<accession>A0A8K0A9L0</accession>
<gene>
    <name evidence="14" type="primary">NR2E3</name>
    <name evidence="14" type="ORF">BLAG_LOCUS23714</name>
</gene>
<dbReference type="CDD" id="cd07164">
    <property type="entry name" value="NR_DBD_PNR_like_1"/>
    <property type="match status" value="1"/>
</dbReference>
<proteinExistence type="inferred from homology"/>
<dbReference type="SMART" id="SM00430">
    <property type="entry name" value="HOLI"/>
    <property type="match status" value="1"/>
</dbReference>
<dbReference type="PRINTS" id="PR00047">
    <property type="entry name" value="STROIDFINGER"/>
</dbReference>
<feature type="compositionally biased region" description="Basic and acidic residues" evidence="11">
    <location>
        <begin position="256"/>
        <end position="270"/>
    </location>
</feature>
<keyword evidence="8 10" id="KW-0675">Receptor</keyword>
<dbReference type="Pfam" id="PF00105">
    <property type="entry name" value="zf-C4"/>
    <property type="match status" value="1"/>
</dbReference>
<dbReference type="InterPro" id="IPR013088">
    <property type="entry name" value="Znf_NHR/GATA"/>
</dbReference>
<keyword evidence="2 10" id="KW-0479">Metal-binding</keyword>
<feature type="region of interest" description="Disordered" evidence="11">
    <location>
        <begin position="329"/>
        <end position="352"/>
    </location>
</feature>
<reference evidence="14" key="1">
    <citation type="submission" date="2022-01" db="EMBL/GenBank/DDBJ databases">
        <authorList>
            <person name="Braso-Vives M."/>
        </authorList>
    </citation>
    <scope>NUCLEOTIDE SEQUENCE</scope>
</reference>
<evidence type="ECO:0000256" key="7">
    <source>
        <dbReference type="ARBA" id="ARBA00023163"/>
    </source>
</evidence>
<dbReference type="OrthoDB" id="10045640at2759"/>
<feature type="region of interest" description="Disordered" evidence="11">
    <location>
        <begin position="60"/>
        <end position="88"/>
    </location>
</feature>
<comment type="similarity">
    <text evidence="1 10">Belongs to the nuclear hormone receptor family.</text>
</comment>
<feature type="compositionally biased region" description="Basic and acidic residues" evidence="11">
    <location>
        <begin position="335"/>
        <end position="344"/>
    </location>
</feature>
<feature type="region of interest" description="Disordered" evidence="11">
    <location>
        <begin position="1"/>
        <end position="24"/>
    </location>
</feature>
<dbReference type="InterPro" id="IPR050274">
    <property type="entry name" value="Nuclear_hormone_rcpt_NR2"/>
</dbReference>
<feature type="domain" description="Nuclear receptor" evidence="12">
    <location>
        <begin position="157"/>
        <end position="232"/>
    </location>
</feature>
<dbReference type="FunFam" id="1.10.565.10:FF:000083">
    <property type="entry name" value="Predicted protein"/>
    <property type="match status" value="1"/>
</dbReference>
<dbReference type="InterPro" id="IPR001628">
    <property type="entry name" value="Znf_hrmn_rcpt"/>
</dbReference>
<dbReference type="GO" id="GO:0043565">
    <property type="term" value="F:sequence-specific DNA binding"/>
    <property type="evidence" value="ECO:0007669"/>
    <property type="project" value="InterPro"/>
</dbReference>
<dbReference type="PROSITE" id="PS00031">
    <property type="entry name" value="NUCLEAR_REC_DBD_1"/>
    <property type="match status" value="1"/>
</dbReference>
<dbReference type="GO" id="GO:0003700">
    <property type="term" value="F:DNA-binding transcription factor activity"/>
    <property type="evidence" value="ECO:0007669"/>
    <property type="project" value="InterPro"/>
</dbReference>
<keyword evidence="4 10" id="KW-0862">Zinc</keyword>
<evidence type="ECO:0000256" key="5">
    <source>
        <dbReference type="ARBA" id="ARBA00023015"/>
    </source>
</evidence>
<dbReference type="PROSITE" id="PS51843">
    <property type="entry name" value="NR_LBD"/>
    <property type="match status" value="1"/>
</dbReference>
<dbReference type="SMART" id="SM00399">
    <property type="entry name" value="ZnF_C4"/>
    <property type="match status" value="1"/>
</dbReference>
<evidence type="ECO:0000313" key="15">
    <source>
        <dbReference type="Proteomes" id="UP000838412"/>
    </source>
</evidence>
<dbReference type="GO" id="GO:0008270">
    <property type="term" value="F:zinc ion binding"/>
    <property type="evidence" value="ECO:0007669"/>
    <property type="project" value="UniProtKB-KW"/>
</dbReference>
<dbReference type="EMBL" id="OV696693">
    <property type="protein sequence ID" value="CAH1271875.1"/>
    <property type="molecule type" value="Genomic_DNA"/>
</dbReference>
<evidence type="ECO:0000256" key="9">
    <source>
        <dbReference type="ARBA" id="ARBA00023242"/>
    </source>
</evidence>
<feature type="domain" description="NR LBD" evidence="13">
    <location>
        <begin position="313"/>
        <end position="558"/>
    </location>
</feature>
<evidence type="ECO:0000259" key="13">
    <source>
        <dbReference type="PROSITE" id="PS51843"/>
    </source>
</evidence>
<dbReference type="Pfam" id="PF00104">
    <property type="entry name" value="Hormone_recep"/>
    <property type="match status" value="1"/>
</dbReference>
<organism evidence="14 15">
    <name type="scientific">Branchiostoma lanceolatum</name>
    <name type="common">Common lancelet</name>
    <name type="synonym">Amphioxus lanceolatum</name>
    <dbReference type="NCBI Taxonomy" id="7740"/>
    <lineage>
        <taxon>Eukaryota</taxon>
        <taxon>Metazoa</taxon>
        <taxon>Chordata</taxon>
        <taxon>Cephalochordata</taxon>
        <taxon>Leptocardii</taxon>
        <taxon>Amphioxiformes</taxon>
        <taxon>Branchiostomatidae</taxon>
        <taxon>Branchiostoma</taxon>
    </lineage>
</organism>
<keyword evidence="9 10" id="KW-0539">Nucleus</keyword>
<evidence type="ECO:0000313" key="14">
    <source>
        <dbReference type="EMBL" id="CAH1271875.1"/>
    </source>
</evidence>
<feature type="compositionally biased region" description="Polar residues" evidence="11">
    <location>
        <begin position="76"/>
        <end position="88"/>
    </location>
</feature>
<feature type="region of interest" description="Disordered" evidence="11">
    <location>
        <begin position="240"/>
        <end position="271"/>
    </location>
</feature>
<dbReference type="SUPFAM" id="SSF48508">
    <property type="entry name" value="Nuclear receptor ligand-binding domain"/>
    <property type="match status" value="1"/>
</dbReference>
<dbReference type="InterPro" id="IPR000536">
    <property type="entry name" value="Nucl_hrmn_rcpt_lig-bd"/>
</dbReference>
<evidence type="ECO:0000256" key="1">
    <source>
        <dbReference type="ARBA" id="ARBA00005993"/>
    </source>
</evidence>
<evidence type="ECO:0000256" key="4">
    <source>
        <dbReference type="ARBA" id="ARBA00022833"/>
    </source>
</evidence>
<keyword evidence="6 10" id="KW-0238">DNA-binding</keyword>
<evidence type="ECO:0000256" key="6">
    <source>
        <dbReference type="ARBA" id="ARBA00023125"/>
    </source>
</evidence>
<sequence>MPTDVRRDWEPIGGGRTIAPSPSHLEIPTAPPACDVRGREDTCSWRWFAPKIADISKKCDPSHDVTPSQEAKCVDSETSTQTTGYPSTIGTPHRRLVIIYPRDPTATNPAESMVDAPVTSVEGRLTPPISTSAISETAAVVTVSPPRLTSSTRGKPDIPCRICGDRSSGKHYGVYSCDGCRGFFKRSIRRNLAYICKENGSCVVDVARRNQCQACRFKKCLDAQMNKDAVQHERAPRCYQYRRDDSARASPPSPPKVEHRMTPGESRDVTPIKVPATRPFLLTYDQAGLLDGRAFSHHLMTHAQSSHLTVPGETHQFLDAIMQAEKRIPVQSLHQDNDDKDGKSPRMPTEHAQYPFPGAADNMYETAARLLFIVVKWARNIPSFLQLPFRDQAILLEEAWNELFVLSAAQWAMPIDPGSLLTAATSSPSGDRVIPSSEQSSLLMADIRGLRDVTSRFQEAQVDPTEYACLKAIVLFKSDARGLRDAVQVQAVQDQAQIMLGEYIASKNADDKVRFGRLLLLLPALRGVRARGIEELFFRPTIGNIPIERLLCDMFKSS</sequence>
<evidence type="ECO:0000256" key="3">
    <source>
        <dbReference type="ARBA" id="ARBA00022771"/>
    </source>
</evidence>
<protein>
    <submittedName>
        <fullName evidence="14">NR2E3 protein</fullName>
    </submittedName>
</protein>
<feature type="compositionally biased region" description="Basic and acidic residues" evidence="11">
    <location>
        <begin position="1"/>
        <end position="10"/>
    </location>
</feature>
<dbReference type="PANTHER" id="PTHR24083">
    <property type="entry name" value="NUCLEAR HORMONE RECEPTOR"/>
    <property type="match status" value="1"/>
</dbReference>
<dbReference type="Gene3D" id="3.30.50.10">
    <property type="entry name" value="Erythroid Transcription Factor GATA-1, subunit A"/>
    <property type="match status" value="1"/>
</dbReference>